<reference evidence="7" key="1">
    <citation type="journal article" date="2012" name="Science">
        <title>The Paleozoic origin of enzymatic lignin decomposition reconstructed from 31 fungal genomes.</title>
        <authorList>
            <person name="Floudas D."/>
            <person name="Binder M."/>
            <person name="Riley R."/>
            <person name="Barry K."/>
            <person name="Blanchette R.A."/>
            <person name="Henrissat B."/>
            <person name="Martinez A.T."/>
            <person name="Otillar R."/>
            <person name="Spatafora J.W."/>
            <person name="Yadav J.S."/>
            <person name="Aerts A."/>
            <person name="Benoit I."/>
            <person name="Boyd A."/>
            <person name="Carlson A."/>
            <person name="Copeland A."/>
            <person name="Coutinho P.M."/>
            <person name="de Vries R.P."/>
            <person name="Ferreira P."/>
            <person name="Findley K."/>
            <person name="Foster B."/>
            <person name="Gaskell J."/>
            <person name="Glotzer D."/>
            <person name="Gorecki P."/>
            <person name="Heitman J."/>
            <person name="Hesse C."/>
            <person name="Hori C."/>
            <person name="Igarashi K."/>
            <person name="Jurgens J.A."/>
            <person name="Kallen N."/>
            <person name="Kersten P."/>
            <person name="Kohler A."/>
            <person name="Kuees U."/>
            <person name="Kumar T.K.A."/>
            <person name="Kuo A."/>
            <person name="LaButti K."/>
            <person name="Larrondo L.F."/>
            <person name="Lindquist E."/>
            <person name="Ling A."/>
            <person name="Lombard V."/>
            <person name="Lucas S."/>
            <person name="Lundell T."/>
            <person name="Martin R."/>
            <person name="McLaughlin D.J."/>
            <person name="Morgenstern I."/>
            <person name="Morin E."/>
            <person name="Murat C."/>
            <person name="Nagy L.G."/>
            <person name="Nolan M."/>
            <person name="Ohm R.A."/>
            <person name="Patyshakuliyeva A."/>
            <person name="Rokas A."/>
            <person name="Ruiz-Duenas F.J."/>
            <person name="Sabat G."/>
            <person name="Salamov A."/>
            <person name="Samejima M."/>
            <person name="Schmutz J."/>
            <person name="Slot J.C."/>
            <person name="St John F."/>
            <person name="Stenlid J."/>
            <person name="Sun H."/>
            <person name="Sun S."/>
            <person name="Syed K."/>
            <person name="Tsang A."/>
            <person name="Wiebenga A."/>
            <person name="Young D."/>
            <person name="Pisabarro A."/>
            <person name="Eastwood D.C."/>
            <person name="Martin F."/>
            <person name="Cullen D."/>
            <person name="Grigoriev I.V."/>
            <person name="Hibbett D.S."/>
        </authorList>
    </citation>
    <scope>NUCLEOTIDE SEQUENCE [LARGE SCALE GENOMIC DNA]</scope>
    <source>
        <strain evidence="7">TFB10046</strain>
    </source>
</reference>
<evidence type="ECO:0000256" key="1">
    <source>
        <dbReference type="ARBA" id="ARBA00022723"/>
    </source>
</evidence>
<dbReference type="Pfam" id="PF01753">
    <property type="entry name" value="zf-MYND"/>
    <property type="match status" value="1"/>
</dbReference>
<evidence type="ECO:0000259" key="5">
    <source>
        <dbReference type="PROSITE" id="PS50865"/>
    </source>
</evidence>
<keyword evidence="3" id="KW-0862">Zinc</keyword>
<dbReference type="Proteomes" id="UP000006514">
    <property type="component" value="Unassembled WGS sequence"/>
</dbReference>
<dbReference type="InParanoid" id="J0LEY5"/>
<proteinExistence type="predicted"/>
<dbReference type="EMBL" id="JH687888">
    <property type="protein sequence ID" value="EJD35489.1"/>
    <property type="molecule type" value="Genomic_DNA"/>
</dbReference>
<dbReference type="AlphaFoldDB" id="J0LEY5"/>
<accession>J0LEY5</accession>
<keyword evidence="1" id="KW-0479">Metal-binding</keyword>
<name>J0LEY5_AURST</name>
<dbReference type="PROSITE" id="PS50865">
    <property type="entry name" value="ZF_MYND_2"/>
    <property type="match status" value="1"/>
</dbReference>
<gene>
    <name evidence="6" type="ORF">AURDEDRAFT_175417</name>
</gene>
<keyword evidence="7" id="KW-1185">Reference proteome</keyword>
<dbReference type="SUPFAM" id="SSF144232">
    <property type="entry name" value="HIT/MYND zinc finger-like"/>
    <property type="match status" value="1"/>
</dbReference>
<dbReference type="OrthoDB" id="2907218at2759"/>
<feature type="domain" description="MYND-type" evidence="5">
    <location>
        <begin position="297"/>
        <end position="342"/>
    </location>
</feature>
<evidence type="ECO:0000313" key="6">
    <source>
        <dbReference type="EMBL" id="EJD35489.1"/>
    </source>
</evidence>
<dbReference type="GO" id="GO:0008270">
    <property type="term" value="F:zinc ion binding"/>
    <property type="evidence" value="ECO:0007669"/>
    <property type="project" value="UniProtKB-KW"/>
</dbReference>
<evidence type="ECO:0000256" key="3">
    <source>
        <dbReference type="ARBA" id="ARBA00022833"/>
    </source>
</evidence>
<evidence type="ECO:0000256" key="4">
    <source>
        <dbReference type="PROSITE-ProRule" id="PRU00134"/>
    </source>
</evidence>
<organism evidence="6 7">
    <name type="scientific">Auricularia subglabra (strain TFB-10046 / SS5)</name>
    <name type="common">White-rot fungus</name>
    <name type="synonym">Auricularia delicata (strain TFB10046)</name>
    <dbReference type="NCBI Taxonomy" id="717982"/>
    <lineage>
        <taxon>Eukaryota</taxon>
        <taxon>Fungi</taxon>
        <taxon>Dikarya</taxon>
        <taxon>Basidiomycota</taxon>
        <taxon>Agaricomycotina</taxon>
        <taxon>Agaricomycetes</taxon>
        <taxon>Auriculariales</taxon>
        <taxon>Auriculariaceae</taxon>
        <taxon>Auricularia</taxon>
    </lineage>
</organism>
<keyword evidence="2 4" id="KW-0863">Zinc-finger</keyword>
<dbReference type="KEGG" id="adl:AURDEDRAFT_175417"/>
<dbReference type="Gene3D" id="6.10.140.2220">
    <property type="match status" value="1"/>
</dbReference>
<sequence>MQANLVMLQYRCHPFWDALVSFAMREWTPGARKLLDRRLRENHSRCVDCRAGTHYGMCGCDYFRQLLDSCCTALYMCLARRTTRRDAAYREVLVCWPPSLNHVFPFGSSRAVRALLHATKTTRFGHHLLAELLGSARDQMFPVLSEEPMRQQLVAAIFGRLEKTLERLNTEFPHCEGDTHPQKLTNEDDISDIVLAICPHLCASAFQASLIRGYILELYNTVCKVLVLGLDDGPQLSRNNLAYLASALWTVLPAHEQGERPSFLRQIDHTTIALLKDPYRNLHNNLIRVRMQRSCYAPTCGGTNVDQHKLRKCGKCRMAQYCARECQKEDWSGGAYPHKEICDMLQELFVFTALERSGDEFSAACTENEFPLERVDRLIAWSGGAACDYAIGAPSVESLTPEKVGKFGFVQADYTAYHRDKH</sequence>
<evidence type="ECO:0000256" key="2">
    <source>
        <dbReference type="ARBA" id="ARBA00022771"/>
    </source>
</evidence>
<protein>
    <recommendedName>
        <fullName evidence="5">MYND-type domain-containing protein</fullName>
    </recommendedName>
</protein>
<evidence type="ECO:0000313" key="7">
    <source>
        <dbReference type="Proteomes" id="UP000006514"/>
    </source>
</evidence>
<dbReference type="InterPro" id="IPR002893">
    <property type="entry name" value="Znf_MYND"/>
</dbReference>